<name>A0AAE0Z3A4_9GAST</name>
<dbReference type="EMBL" id="JAWDGP010004811">
    <property type="protein sequence ID" value="KAK3761900.1"/>
    <property type="molecule type" value="Genomic_DNA"/>
</dbReference>
<gene>
    <name evidence="1" type="ORF">RRG08_000539</name>
</gene>
<dbReference type="Gene3D" id="2.60.120.260">
    <property type="entry name" value="Galactose-binding domain-like"/>
    <property type="match status" value="1"/>
</dbReference>
<dbReference type="PANTHER" id="PTHR45713:SF6">
    <property type="entry name" value="F5_8 TYPE C DOMAIN-CONTAINING PROTEIN"/>
    <property type="match status" value="1"/>
</dbReference>
<dbReference type="SUPFAM" id="SSF49785">
    <property type="entry name" value="Galactose-binding domain-like"/>
    <property type="match status" value="1"/>
</dbReference>
<dbReference type="AlphaFoldDB" id="A0AAE0Z3A4"/>
<dbReference type="InterPro" id="IPR051941">
    <property type="entry name" value="BG_Antigen-Binding_Lectin"/>
</dbReference>
<evidence type="ECO:0000313" key="1">
    <source>
        <dbReference type="EMBL" id="KAK3761900.1"/>
    </source>
</evidence>
<dbReference type="Pfam" id="PF22633">
    <property type="entry name" value="F5_F8_type_C_2"/>
    <property type="match status" value="1"/>
</dbReference>
<comment type="caution">
    <text evidence="1">The sequence shown here is derived from an EMBL/GenBank/DDBJ whole genome shotgun (WGS) entry which is preliminary data.</text>
</comment>
<evidence type="ECO:0000313" key="2">
    <source>
        <dbReference type="Proteomes" id="UP001283361"/>
    </source>
</evidence>
<organism evidence="1 2">
    <name type="scientific">Elysia crispata</name>
    <name type="common">lettuce slug</name>
    <dbReference type="NCBI Taxonomy" id="231223"/>
    <lineage>
        <taxon>Eukaryota</taxon>
        <taxon>Metazoa</taxon>
        <taxon>Spiralia</taxon>
        <taxon>Lophotrochozoa</taxon>
        <taxon>Mollusca</taxon>
        <taxon>Gastropoda</taxon>
        <taxon>Heterobranchia</taxon>
        <taxon>Euthyneura</taxon>
        <taxon>Panpulmonata</taxon>
        <taxon>Sacoglossa</taxon>
        <taxon>Placobranchoidea</taxon>
        <taxon>Plakobranchidae</taxon>
        <taxon>Elysia</taxon>
    </lineage>
</organism>
<sequence length="240" mass="27190">MALKQRAEQSSQFEYDDGQWLAEYAVDGRIPNDTLRSSRSTCSQISVRDKSPWWKVSFTQPVEITRFIIENRRQCCQERLKNFSLTVYPVNDSYKPITYRGSDKVKTTYSVVPSPRISFPVRQVKITEGFNNEKFLTLCEVFIFGETHCLKNRYGLRCERECNCVNQTSCFVHSGGCPSGCAPGYTGLDCSEVPVGKMFFLNTLAISEMAALTALSKVTPRGTLASQQLQHTETKGFVRQ</sequence>
<protein>
    <recommendedName>
        <fullName evidence="3">Fucolectin tachylectin-4 pentraxin-1 domain-containing protein</fullName>
    </recommendedName>
</protein>
<reference evidence="1" key="1">
    <citation type="journal article" date="2023" name="G3 (Bethesda)">
        <title>A reference genome for the long-term kleptoplast-retaining sea slug Elysia crispata morphotype clarki.</title>
        <authorList>
            <person name="Eastman K.E."/>
            <person name="Pendleton A.L."/>
            <person name="Shaikh M.A."/>
            <person name="Suttiyut T."/>
            <person name="Ogas R."/>
            <person name="Tomko P."/>
            <person name="Gavelis G."/>
            <person name="Widhalm J.R."/>
            <person name="Wisecaver J.H."/>
        </authorList>
    </citation>
    <scope>NUCLEOTIDE SEQUENCE</scope>
    <source>
        <strain evidence="1">ECLA1</strain>
    </source>
</reference>
<keyword evidence="2" id="KW-1185">Reference proteome</keyword>
<proteinExistence type="predicted"/>
<dbReference type="Proteomes" id="UP001283361">
    <property type="component" value="Unassembled WGS sequence"/>
</dbReference>
<evidence type="ECO:0008006" key="3">
    <source>
        <dbReference type="Google" id="ProtNLM"/>
    </source>
</evidence>
<dbReference type="PANTHER" id="PTHR45713">
    <property type="entry name" value="FTP DOMAIN-CONTAINING PROTEIN"/>
    <property type="match status" value="1"/>
</dbReference>
<accession>A0AAE0Z3A4</accession>
<dbReference type="InterPro" id="IPR008979">
    <property type="entry name" value="Galactose-bd-like_sf"/>
</dbReference>